<dbReference type="InterPro" id="IPR010982">
    <property type="entry name" value="Lambda_DNA-bd_dom_sf"/>
</dbReference>
<sequence length="74" mass="7909">MPQPIQTIQALGALIRRERKAQGLRQPDLAAAAGTSVRFIVEVEAGKPTAQIGKVFDVLRQLGLSVLVDGLSED</sequence>
<dbReference type="RefSeq" id="WP_145197876.1">
    <property type="nucleotide sequence ID" value="NZ_CP036434.1"/>
</dbReference>
<accession>A0A518ESR9</accession>
<evidence type="ECO:0000313" key="2">
    <source>
        <dbReference type="EMBL" id="QDV07105.1"/>
    </source>
</evidence>
<reference evidence="2 3" key="1">
    <citation type="submission" date="2019-02" db="EMBL/GenBank/DDBJ databases">
        <title>Deep-cultivation of Planctomycetes and their phenomic and genomic characterization uncovers novel biology.</title>
        <authorList>
            <person name="Wiegand S."/>
            <person name="Jogler M."/>
            <person name="Boedeker C."/>
            <person name="Pinto D."/>
            <person name="Vollmers J."/>
            <person name="Rivas-Marin E."/>
            <person name="Kohn T."/>
            <person name="Peeters S.H."/>
            <person name="Heuer A."/>
            <person name="Rast P."/>
            <person name="Oberbeckmann S."/>
            <person name="Bunk B."/>
            <person name="Jeske O."/>
            <person name="Meyerdierks A."/>
            <person name="Storesund J.E."/>
            <person name="Kallscheuer N."/>
            <person name="Luecker S."/>
            <person name="Lage O.M."/>
            <person name="Pohl T."/>
            <person name="Merkel B.J."/>
            <person name="Hornburger P."/>
            <person name="Mueller R.-W."/>
            <person name="Bruemmer F."/>
            <person name="Labrenz M."/>
            <person name="Spormann A.M."/>
            <person name="Op den Camp H."/>
            <person name="Overmann J."/>
            <person name="Amann R."/>
            <person name="Jetten M.S.M."/>
            <person name="Mascher T."/>
            <person name="Medema M.H."/>
            <person name="Devos D.P."/>
            <person name="Kaster A.-K."/>
            <person name="Ovreas L."/>
            <person name="Rohde M."/>
            <person name="Galperin M.Y."/>
            <person name="Jogler C."/>
        </authorList>
    </citation>
    <scope>NUCLEOTIDE SEQUENCE [LARGE SCALE GENOMIC DNA]</scope>
    <source>
        <strain evidence="2 3">Poly30</strain>
    </source>
</reference>
<dbReference type="SMART" id="SM00530">
    <property type="entry name" value="HTH_XRE"/>
    <property type="match status" value="1"/>
</dbReference>
<gene>
    <name evidence="2" type="ORF">Poly30_26240</name>
</gene>
<evidence type="ECO:0000259" key="1">
    <source>
        <dbReference type="PROSITE" id="PS50943"/>
    </source>
</evidence>
<dbReference type="Proteomes" id="UP000320390">
    <property type="component" value="Chromosome"/>
</dbReference>
<dbReference type="InterPro" id="IPR001387">
    <property type="entry name" value="Cro/C1-type_HTH"/>
</dbReference>
<dbReference type="AlphaFoldDB" id="A0A518ESR9"/>
<dbReference type="EMBL" id="CP036434">
    <property type="protein sequence ID" value="QDV07105.1"/>
    <property type="molecule type" value="Genomic_DNA"/>
</dbReference>
<dbReference type="CDD" id="cd00093">
    <property type="entry name" value="HTH_XRE"/>
    <property type="match status" value="1"/>
</dbReference>
<dbReference type="Gene3D" id="1.10.260.40">
    <property type="entry name" value="lambda repressor-like DNA-binding domains"/>
    <property type="match status" value="1"/>
</dbReference>
<dbReference type="InterPro" id="IPR017507">
    <property type="entry name" value="Tscrpt_reg_HipB-like"/>
</dbReference>
<organism evidence="2 3">
    <name type="scientific">Saltatorellus ferox</name>
    <dbReference type="NCBI Taxonomy" id="2528018"/>
    <lineage>
        <taxon>Bacteria</taxon>
        <taxon>Pseudomonadati</taxon>
        <taxon>Planctomycetota</taxon>
        <taxon>Planctomycetia</taxon>
        <taxon>Planctomycetia incertae sedis</taxon>
        <taxon>Saltatorellus</taxon>
    </lineage>
</organism>
<dbReference type="OrthoDB" id="565249at2"/>
<name>A0A518ESR9_9BACT</name>
<keyword evidence="3" id="KW-1185">Reference proteome</keyword>
<protein>
    <submittedName>
        <fullName evidence="2">Anaerobic benzoate catabolism transcriptional regulator</fullName>
    </submittedName>
</protein>
<evidence type="ECO:0000313" key="3">
    <source>
        <dbReference type="Proteomes" id="UP000320390"/>
    </source>
</evidence>
<dbReference type="SUPFAM" id="SSF47413">
    <property type="entry name" value="lambda repressor-like DNA-binding domains"/>
    <property type="match status" value="1"/>
</dbReference>
<dbReference type="Pfam" id="PF01381">
    <property type="entry name" value="HTH_3"/>
    <property type="match status" value="1"/>
</dbReference>
<proteinExistence type="predicted"/>
<dbReference type="GO" id="GO:0003677">
    <property type="term" value="F:DNA binding"/>
    <property type="evidence" value="ECO:0007669"/>
    <property type="project" value="InterPro"/>
</dbReference>
<dbReference type="PROSITE" id="PS50943">
    <property type="entry name" value="HTH_CROC1"/>
    <property type="match status" value="1"/>
</dbReference>
<feature type="domain" description="HTH cro/C1-type" evidence="1">
    <location>
        <begin position="15"/>
        <end position="71"/>
    </location>
</feature>
<dbReference type="NCBIfam" id="TIGR03070">
    <property type="entry name" value="couple_hipB"/>
    <property type="match status" value="1"/>
</dbReference>